<dbReference type="EMBL" id="CP133647">
    <property type="protein sequence ID" value="WNH01213.1"/>
    <property type="molecule type" value="Genomic_DNA"/>
</dbReference>
<gene>
    <name evidence="1" type="ORF">QL112_015475</name>
</gene>
<dbReference type="RefSeq" id="WP_189760739.1">
    <property type="nucleotide sequence ID" value="NZ_CAWPOC010000005.1"/>
</dbReference>
<name>A0ABY9XF43_9GAMM</name>
<reference evidence="1 2" key="1">
    <citation type="journal article" date="2023" name="Access Microbiol">
        <title>The genome of a steinernematid-associated Pseudomonas piscis bacterium encodes the biosynthesis of insect toxins.</title>
        <authorList>
            <person name="Awori R.M."/>
            <person name="Hendre P."/>
            <person name="Amugune N.O."/>
        </authorList>
    </citation>
    <scope>NUCLEOTIDE SEQUENCE [LARGE SCALE GENOMIC DNA]</scope>
    <source>
        <strain evidence="1 2">97</strain>
    </source>
</reference>
<organism evidence="1 2">
    <name type="scientific">Xenorhabdus griffiniae</name>
    <dbReference type="NCBI Taxonomy" id="351672"/>
    <lineage>
        <taxon>Bacteria</taxon>
        <taxon>Pseudomonadati</taxon>
        <taxon>Pseudomonadota</taxon>
        <taxon>Gammaproteobacteria</taxon>
        <taxon>Enterobacterales</taxon>
        <taxon>Morganellaceae</taxon>
        <taxon>Xenorhabdus</taxon>
    </lineage>
</organism>
<dbReference type="GeneID" id="88856986"/>
<evidence type="ECO:0000313" key="1">
    <source>
        <dbReference type="EMBL" id="WNH01213.1"/>
    </source>
</evidence>
<evidence type="ECO:0000313" key="2">
    <source>
        <dbReference type="Proteomes" id="UP001300348"/>
    </source>
</evidence>
<proteinExistence type="predicted"/>
<sequence>MKDSDALNKVSSSDLEKISVSLSRTTQMIKPSGTDQPKGLFVIKSKTDPLDAKLMEQCCIR</sequence>
<protein>
    <submittedName>
        <fullName evidence="1">Uncharacterized protein</fullName>
    </submittedName>
</protein>
<keyword evidence="2" id="KW-1185">Reference proteome</keyword>
<dbReference type="Proteomes" id="UP001300348">
    <property type="component" value="Chromosome"/>
</dbReference>
<accession>A0ABY9XF43</accession>